<keyword evidence="2" id="KW-1133">Transmembrane helix</keyword>
<dbReference type="EMBL" id="JADGJW010001922">
    <property type="protein sequence ID" value="KAJ3200355.1"/>
    <property type="molecule type" value="Genomic_DNA"/>
</dbReference>
<reference evidence="3" key="1">
    <citation type="submission" date="2020-05" db="EMBL/GenBank/DDBJ databases">
        <title>Phylogenomic resolution of chytrid fungi.</title>
        <authorList>
            <person name="Stajich J.E."/>
            <person name="Amses K."/>
            <person name="Simmons R."/>
            <person name="Seto K."/>
            <person name="Myers J."/>
            <person name="Bonds A."/>
            <person name="Quandt C.A."/>
            <person name="Barry K."/>
            <person name="Liu P."/>
            <person name="Grigoriev I."/>
            <person name="Longcore J.E."/>
            <person name="James T.Y."/>
        </authorList>
    </citation>
    <scope>NUCLEOTIDE SEQUENCE</scope>
    <source>
        <strain evidence="3">JEL0476</strain>
    </source>
</reference>
<name>A0AAD5TSV2_9FUNG</name>
<feature type="region of interest" description="Disordered" evidence="1">
    <location>
        <begin position="25"/>
        <end position="47"/>
    </location>
</feature>
<sequence length="147" mass="15408">MCGGIVGFKCKEGLECKIKKENPTISDQSGTCQKPAGRDVKNNPEQPISQEGEICHEHSRNSHICADGLVCGLLNEIVGDAGSICYKDNSTDTNSTDTTNATTVLTSATSTTSSTSTNSILPQATSAGYLVSGYAGLISFLLLFVLI</sequence>
<organism evidence="3 4">
    <name type="scientific">Clydaea vesicula</name>
    <dbReference type="NCBI Taxonomy" id="447962"/>
    <lineage>
        <taxon>Eukaryota</taxon>
        <taxon>Fungi</taxon>
        <taxon>Fungi incertae sedis</taxon>
        <taxon>Chytridiomycota</taxon>
        <taxon>Chytridiomycota incertae sedis</taxon>
        <taxon>Chytridiomycetes</taxon>
        <taxon>Lobulomycetales</taxon>
        <taxon>Lobulomycetaceae</taxon>
        <taxon>Clydaea</taxon>
    </lineage>
</organism>
<dbReference type="Proteomes" id="UP001211065">
    <property type="component" value="Unassembled WGS sequence"/>
</dbReference>
<dbReference type="AlphaFoldDB" id="A0AAD5TSV2"/>
<comment type="caution">
    <text evidence="3">The sequence shown here is derived from an EMBL/GenBank/DDBJ whole genome shotgun (WGS) entry which is preliminary data.</text>
</comment>
<protein>
    <submittedName>
        <fullName evidence="3">Uncharacterized protein</fullName>
    </submittedName>
</protein>
<evidence type="ECO:0000313" key="4">
    <source>
        <dbReference type="Proteomes" id="UP001211065"/>
    </source>
</evidence>
<evidence type="ECO:0000256" key="2">
    <source>
        <dbReference type="SAM" id="Phobius"/>
    </source>
</evidence>
<feature type="transmembrane region" description="Helical" evidence="2">
    <location>
        <begin position="127"/>
        <end position="146"/>
    </location>
</feature>
<evidence type="ECO:0000256" key="1">
    <source>
        <dbReference type="SAM" id="MobiDB-lite"/>
    </source>
</evidence>
<keyword evidence="2" id="KW-0472">Membrane</keyword>
<gene>
    <name evidence="3" type="ORF">HK099_002719</name>
</gene>
<proteinExistence type="predicted"/>
<keyword evidence="2" id="KW-0812">Transmembrane</keyword>
<evidence type="ECO:0000313" key="3">
    <source>
        <dbReference type="EMBL" id="KAJ3200355.1"/>
    </source>
</evidence>
<keyword evidence="4" id="KW-1185">Reference proteome</keyword>
<accession>A0AAD5TSV2</accession>